<dbReference type="PROSITE" id="PS01332">
    <property type="entry name" value="HTH_RRF2_1"/>
    <property type="match status" value="1"/>
</dbReference>
<name>A0ABS9U6F4_9MICC</name>
<organism evidence="3 4">
    <name type="scientific">Sinomonas terrae</name>
    <dbReference type="NCBI Taxonomy" id="2908838"/>
    <lineage>
        <taxon>Bacteria</taxon>
        <taxon>Bacillati</taxon>
        <taxon>Actinomycetota</taxon>
        <taxon>Actinomycetes</taxon>
        <taxon>Micrococcales</taxon>
        <taxon>Micrococcaceae</taxon>
        <taxon>Sinomonas</taxon>
    </lineage>
</organism>
<dbReference type="EMBL" id="JAKZBV010000001">
    <property type="protein sequence ID" value="MCH6472281.1"/>
    <property type="molecule type" value="Genomic_DNA"/>
</dbReference>
<keyword evidence="1" id="KW-0238">DNA-binding</keyword>
<dbReference type="InterPro" id="IPR030489">
    <property type="entry name" value="TR_Rrf2-type_CS"/>
</dbReference>
<protein>
    <submittedName>
        <fullName evidence="3">Rrf2 family transcriptional regulator</fullName>
    </submittedName>
</protein>
<evidence type="ECO:0000256" key="1">
    <source>
        <dbReference type="ARBA" id="ARBA00023125"/>
    </source>
</evidence>
<dbReference type="PROSITE" id="PS51197">
    <property type="entry name" value="HTH_RRF2_2"/>
    <property type="match status" value="1"/>
</dbReference>
<comment type="caution">
    <text evidence="3">The sequence shown here is derived from an EMBL/GenBank/DDBJ whole genome shotgun (WGS) entry which is preliminary data.</text>
</comment>
<dbReference type="PANTHER" id="PTHR33221">
    <property type="entry name" value="WINGED HELIX-TURN-HELIX TRANSCRIPTIONAL REGULATOR, RRF2 FAMILY"/>
    <property type="match status" value="1"/>
</dbReference>
<reference evidence="3 4" key="1">
    <citation type="submission" date="2022-03" db="EMBL/GenBank/DDBJ databases">
        <title>Sinomonas sp. isolated from a soil.</title>
        <authorList>
            <person name="Han J."/>
            <person name="Kim D.-U."/>
        </authorList>
    </citation>
    <scope>NUCLEOTIDE SEQUENCE [LARGE SCALE GENOMIC DNA]</scope>
    <source>
        <strain evidence="3 4">5-5</strain>
    </source>
</reference>
<evidence type="ECO:0000256" key="2">
    <source>
        <dbReference type="ARBA" id="ARBA00034078"/>
    </source>
</evidence>
<comment type="cofactor">
    <cofactor evidence="2">
        <name>[2Fe-2S] cluster</name>
        <dbReference type="ChEBI" id="CHEBI:190135"/>
    </cofactor>
</comment>
<accession>A0ABS9U6F4</accession>
<dbReference type="InterPro" id="IPR036390">
    <property type="entry name" value="WH_DNA-bd_sf"/>
</dbReference>
<proteinExistence type="predicted"/>
<dbReference type="SUPFAM" id="SSF46785">
    <property type="entry name" value="Winged helix' DNA-binding domain"/>
    <property type="match status" value="1"/>
</dbReference>
<dbReference type="PANTHER" id="PTHR33221:SF4">
    <property type="entry name" value="HTH-TYPE TRANSCRIPTIONAL REPRESSOR NSRR"/>
    <property type="match status" value="1"/>
</dbReference>
<dbReference type="Proteomes" id="UP001202922">
    <property type="component" value="Unassembled WGS sequence"/>
</dbReference>
<gene>
    <name evidence="3" type="ORF">L0M17_20330</name>
</gene>
<dbReference type="Pfam" id="PF02082">
    <property type="entry name" value="Rrf2"/>
    <property type="match status" value="1"/>
</dbReference>
<dbReference type="InterPro" id="IPR036388">
    <property type="entry name" value="WH-like_DNA-bd_sf"/>
</dbReference>
<dbReference type="RefSeq" id="WP_241056178.1">
    <property type="nucleotide sequence ID" value="NZ_JAKZBV010000001.1"/>
</dbReference>
<dbReference type="Gene3D" id="1.10.10.10">
    <property type="entry name" value="Winged helix-like DNA-binding domain superfamily/Winged helix DNA-binding domain"/>
    <property type="match status" value="1"/>
</dbReference>
<sequence>MRIRAFDDLVLRVLAVLNSPEMDAQITTQTIAERVATPYNHVSKAITSLRQLGLIDARRGRNGGVRLTEAGRTATIGRVLRALDDREDVPDCRSSKGDCVLLAACGLRSALHCAREAFYQELDGVPIR</sequence>
<dbReference type="InterPro" id="IPR000944">
    <property type="entry name" value="Tscrpt_reg_Rrf2"/>
</dbReference>
<evidence type="ECO:0000313" key="3">
    <source>
        <dbReference type="EMBL" id="MCH6472281.1"/>
    </source>
</evidence>
<evidence type="ECO:0000313" key="4">
    <source>
        <dbReference type="Proteomes" id="UP001202922"/>
    </source>
</evidence>
<keyword evidence="4" id="KW-1185">Reference proteome</keyword>